<keyword evidence="2" id="KW-0456">Lyase</keyword>
<sequence length="275" mass="28849">MLAQHESIVFPGVYDALSALLAKRAGFELAFLSGYGMSASHLGLPDMGFLGQSDVADVAGRVCVAAGLPLIVDADTGYGNELNVGQTVSRLLRAGAKGCFLEDQCWPKRCGHMAGKEVVDRDEFAAKLAAAVAAKGAADFFIVARTDAVATDGVDEALARMRLAEEAGVDGFFIEAPPDADTLRRIGAEAPRPLVANLIEGGKTPVLRQEELQGLGFSLLLYPLTALYSATKAVGASLAKLRRNGTSDPRDLASFAEFNELIGADELLRGGGPPR</sequence>
<dbReference type="PROSITE" id="PS00161">
    <property type="entry name" value="ISOCITRATE_LYASE"/>
    <property type="match status" value="1"/>
</dbReference>
<dbReference type="PANTHER" id="PTHR42905:SF5">
    <property type="entry name" value="CARBOXYVINYL-CARBOXYPHOSPHONATE PHOSPHORYLMUTASE, CHLOROPLASTIC"/>
    <property type="match status" value="1"/>
</dbReference>
<gene>
    <name evidence="2" type="ORF">ISN26_05650</name>
</gene>
<dbReference type="Proteomes" id="UP000604381">
    <property type="component" value="Unassembled WGS sequence"/>
</dbReference>
<dbReference type="Gene3D" id="3.20.20.60">
    <property type="entry name" value="Phosphoenolpyruvate-binding domains"/>
    <property type="match status" value="1"/>
</dbReference>
<dbReference type="InterPro" id="IPR039556">
    <property type="entry name" value="ICL/PEPM"/>
</dbReference>
<protein>
    <submittedName>
        <fullName evidence="2">Isocitrate lyase/PEP mutase family protein</fullName>
    </submittedName>
</protein>
<dbReference type="AlphaFoldDB" id="A0A930UHW4"/>
<dbReference type="Pfam" id="PF13714">
    <property type="entry name" value="PEP_mutase"/>
    <property type="match status" value="1"/>
</dbReference>
<evidence type="ECO:0000313" key="3">
    <source>
        <dbReference type="Proteomes" id="UP000604381"/>
    </source>
</evidence>
<proteinExistence type="predicted"/>
<dbReference type="EMBL" id="JADHEI010000040">
    <property type="protein sequence ID" value="MBF2735544.1"/>
    <property type="molecule type" value="Genomic_DNA"/>
</dbReference>
<dbReference type="GO" id="GO:0046872">
    <property type="term" value="F:metal ion binding"/>
    <property type="evidence" value="ECO:0007669"/>
    <property type="project" value="UniProtKB-KW"/>
</dbReference>
<organism evidence="2 3">
    <name type="scientific">Candidatus Amphirhobacter heronislandensis</name>
    <dbReference type="NCBI Taxonomy" id="1732024"/>
    <lineage>
        <taxon>Bacteria</taxon>
        <taxon>Pseudomonadati</taxon>
        <taxon>Pseudomonadota</taxon>
        <taxon>Gammaproteobacteria</taxon>
        <taxon>Candidatus Tethybacterales</taxon>
        <taxon>Candidatus Tethybacteraceae</taxon>
        <taxon>Candidatus Amphirhobacter</taxon>
    </lineage>
</organism>
<dbReference type="InterPro" id="IPR040442">
    <property type="entry name" value="Pyrv_kinase-like_dom_sf"/>
</dbReference>
<dbReference type="GO" id="GO:0016833">
    <property type="term" value="F:oxo-acid-lyase activity"/>
    <property type="evidence" value="ECO:0007669"/>
    <property type="project" value="UniProtKB-ARBA"/>
</dbReference>
<evidence type="ECO:0000256" key="1">
    <source>
        <dbReference type="ARBA" id="ARBA00022723"/>
    </source>
</evidence>
<evidence type="ECO:0000313" key="2">
    <source>
        <dbReference type="EMBL" id="MBF2735544.1"/>
    </source>
</evidence>
<dbReference type="SUPFAM" id="SSF51621">
    <property type="entry name" value="Phosphoenolpyruvate/pyruvate domain"/>
    <property type="match status" value="1"/>
</dbReference>
<comment type="caution">
    <text evidence="2">The sequence shown here is derived from an EMBL/GenBank/DDBJ whole genome shotgun (WGS) entry which is preliminary data.</text>
</comment>
<keyword evidence="3" id="KW-1185">Reference proteome</keyword>
<dbReference type="PANTHER" id="PTHR42905">
    <property type="entry name" value="PHOSPHOENOLPYRUVATE CARBOXYLASE"/>
    <property type="match status" value="1"/>
</dbReference>
<dbReference type="CDD" id="cd00377">
    <property type="entry name" value="ICL_PEPM"/>
    <property type="match status" value="1"/>
</dbReference>
<accession>A0A930UHW4</accession>
<dbReference type="InterPro" id="IPR015813">
    <property type="entry name" value="Pyrv/PenolPyrv_kinase-like_dom"/>
</dbReference>
<keyword evidence="1" id="KW-0479">Metal-binding</keyword>
<dbReference type="InterPro" id="IPR018523">
    <property type="entry name" value="Isocitrate_lyase_ph_CS"/>
</dbReference>
<name>A0A930UHW4_9GAMM</name>
<reference evidence="2" key="1">
    <citation type="submission" date="2020-10" db="EMBL/GenBank/DDBJ databases">
        <title>An improved Amphimedon queenslandica hologenome assembly reveals how three proteobacterial symbionts can extend the metabolic phenotypic of their marine sponge host.</title>
        <authorList>
            <person name="Degnan B."/>
            <person name="Degnan S."/>
            <person name="Xiang X."/>
        </authorList>
    </citation>
    <scope>NUCLEOTIDE SEQUENCE</scope>
    <source>
        <strain evidence="2">AqS2</strain>
    </source>
</reference>